<organism evidence="4 5">
    <name type="scientific">Actinacidiphila guanduensis</name>
    <dbReference type="NCBI Taxonomy" id="310781"/>
    <lineage>
        <taxon>Bacteria</taxon>
        <taxon>Bacillati</taxon>
        <taxon>Actinomycetota</taxon>
        <taxon>Actinomycetes</taxon>
        <taxon>Kitasatosporales</taxon>
        <taxon>Streptomycetaceae</taxon>
        <taxon>Actinacidiphila</taxon>
    </lineage>
</organism>
<proteinExistence type="inferred from homology"/>
<dbReference type="PANTHER" id="PTHR24320:SF148">
    <property type="entry name" value="NAD(P)-BINDING ROSSMANN-FOLD SUPERFAMILY PROTEIN"/>
    <property type="match status" value="1"/>
</dbReference>
<dbReference type="Gene3D" id="3.40.50.720">
    <property type="entry name" value="NAD(P)-binding Rossmann-like Domain"/>
    <property type="match status" value="1"/>
</dbReference>
<evidence type="ECO:0000256" key="2">
    <source>
        <dbReference type="ARBA" id="ARBA00023002"/>
    </source>
</evidence>
<dbReference type="AlphaFoldDB" id="A0A1H0QLP8"/>
<name>A0A1H0QLP8_9ACTN</name>
<dbReference type="Proteomes" id="UP000199341">
    <property type="component" value="Unassembled WGS sequence"/>
</dbReference>
<evidence type="ECO:0000313" key="5">
    <source>
        <dbReference type="Proteomes" id="UP000199341"/>
    </source>
</evidence>
<keyword evidence="5" id="KW-1185">Reference proteome</keyword>
<comment type="similarity">
    <text evidence="1 3">Belongs to the short-chain dehydrogenases/reductases (SDR) family.</text>
</comment>
<dbReference type="EMBL" id="FNIE01000019">
    <property type="protein sequence ID" value="SDP17975.1"/>
    <property type="molecule type" value="Genomic_DNA"/>
</dbReference>
<evidence type="ECO:0000256" key="1">
    <source>
        <dbReference type="ARBA" id="ARBA00006484"/>
    </source>
</evidence>
<dbReference type="PRINTS" id="PR00081">
    <property type="entry name" value="GDHRDH"/>
</dbReference>
<accession>A0A1H0QLP8</accession>
<dbReference type="SUPFAM" id="SSF51735">
    <property type="entry name" value="NAD(P)-binding Rossmann-fold domains"/>
    <property type="match status" value="1"/>
</dbReference>
<sequence>MSHFTTKDIPDLSGRTAIVTGGSSGIGKATAAALARAGAHVVIAARDTEKAARAVGEMPGSAEARALDLADLGSVRRFAEAWEGPIDLLINNAGVAADTLRHTADGFETQFGTNHLGHFALTGLLLPHVTGRVVTVASQAERMARADFLDDPNFASRPYNGSVAYNNSKLANLLFVAELARRLEESGSPVRAMAAHPGLVATAIYDRPGPRRFSIWSALVPLLAQQPDEGALPTLYAAVADLPTNTFTGPRHLMHMRGGATVIKRSPTAADPELARRLWDLSTHLTQPALTL</sequence>
<dbReference type="InterPro" id="IPR036291">
    <property type="entry name" value="NAD(P)-bd_dom_sf"/>
</dbReference>
<dbReference type="RefSeq" id="WP_093787854.1">
    <property type="nucleotide sequence ID" value="NZ_FNIE01000019.1"/>
</dbReference>
<dbReference type="GO" id="GO:0016491">
    <property type="term" value="F:oxidoreductase activity"/>
    <property type="evidence" value="ECO:0007669"/>
    <property type="project" value="UniProtKB-KW"/>
</dbReference>
<evidence type="ECO:0000256" key="3">
    <source>
        <dbReference type="RuleBase" id="RU000363"/>
    </source>
</evidence>
<dbReference type="STRING" id="310781.SAMN05216259_11921"/>
<dbReference type="PRINTS" id="PR00080">
    <property type="entry name" value="SDRFAMILY"/>
</dbReference>
<protein>
    <submittedName>
        <fullName evidence="4">NADP-dependent 3-hydroxy acid dehydrogenase YdfG</fullName>
    </submittedName>
</protein>
<keyword evidence="2" id="KW-0560">Oxidoreductase</keyword>
<dbReference type="Pfam" id="PF00106">
    <property type="entry name" value="adh_short"/>
    <property type="match status" value="1"/>
</dbReference>
<dbReference type="PANTHER" id="PTHR24320">
    <property type="entry name" value="RETINOL DEHYDROGENASE"/>
    <property type="match status" value="1"/>
</dbReference>
<reference evidence="4 5" key="1">
    <citation type="submission" date="2016-10" db="EMBL/GenBank/DDBJ databases">
        <authorList>
            <person name="de Groot N.N."/>
        </authorList>
    </citation>
    <scope>NUCLEOTIDE SEQUENCE [LARGE SCALE GENOMIC DNA]</scope>
    <source>
        <strain evidence="4 5">CGMCC 4.2022</strain>
    </source>
</reference>
<gene>
    <name evidence="4" type="ORF">SAMN05216259_11921</name>
</gene>
<evidence type="ECO:0000313" key="4">
    <source>
        <dbReference type="EMBL" id="SDP17975.1"/>
    </source>
</evidence>
<dbReference type="OrthoDB" id="4577644at2"/>
<dbReference type="InterPro" id="IPR002347">
    <property type="entry name" value="SDR_fam"/>
</dbReference>
<dbReference type="NCBIfam" id="NF004846">
    <property type="entry name" value="PRK06197.1"/>
    <property type="match status" value="1"/>
</dbReference>